<keyword evidence="1" id="KW-0812">Transmembrane</keyword>
<feature type="transmembrane region" description="Helical" evidence="1">
    <location>
        <begin position="96"/>
        <end position="117"/>
    </location>
</feature>
<proteinExistence type="predicted"/>
<evidence type="ECO:0000256" key="1">
    <source>
        <dbReference type="SAM" id="Phobius"/>
    </source>
</evidence>
<organism evidence="2 3">
    <name type="scientific">candidate division WWE3 bacterium RBG_16_37_10</name>
    <dbReference type="NCBI Taxonomy" id="1802610"/>
    <lineage>
        <taxon>Bacteria</taxon>
        <taxon>Katanobacteria</taxon>
    </lineage>
</organism>
<evidence type="ECO:0000313" key="3">
    <source>
        <dbReference type="Proteomes" id="UP000177371"/>
    </source>
</evidence>
<reference evidence="2 3" key="1">
    <citation type="journal article" date="2016" name="Nat. Commun.">
        <title>Thousands of microbial genomes shed light on interconnected biogeochemical processes in an aquifer system.</title>
        <authorList>
            <person name="Anantharaman K."/>
            <person name="Brown C.T."/>
            <person name="Hug L.A."/>
            <person name="Sharon I."/>
            <person name="Castelle C.J."/>
            <person name="Probst A.J."/>
            <person name="Thomas B.C."/>
            <person name="Singh A."/>
            <person name="Wilkins M.J."/>
            <person name="Karaoz U."/>
            <person name="Brodie E.L."/>
            <person name="Williams K.H."/>
            <person name="Hubbard S.S."/>
            <person name="Banfield J.F."/>
        </authorList>
    </citation>
    <scope>NUCLEOTIDE SEQUENCE [LARGE SCALE GENOMIC DNA]</scope>
</reference>
<dbReference type="EMBL" id="MEUT01000079">
    <property type="protein sequence ID" value="OGC48045.1"/>
    <property type="molecule type" value="Genomic_DNA"/>
</dbReference>
<evidence type="ECO:0000313" key="2">
    <source>
        <dbReference type="EMBL" id="OGC48045.1"/>
    </source>
</evidence>
<comment type="caution">
    <text evidence="2">The sequence shown here is derived from an EMBL/GenBank/DDBJ whole genome shotgun (WGS) entry which is preliminary data.</text>
</comment>
<dbReference type="Proteomes" id="UP000177371">
    <property type="component" value="Unassembled WGS sequence"/>
</dbReference>
<dbReference type="AlphaFoldDB" id="A0A1F4USX5"/>
<sequence>MTIKIRKENIQKLVKVLIVIFLNTLAVGLFALSYNTKDYFYIALGILILIASLVTLTSSKTHRKVGKPFSLKNIIKRRQKEQIFYIYEEKINKSKVTIPLILSYLLVSLITYTIIIIKLLKPPGDIDIDQLTELLLMRSIISIV</sequence>
<keyword evidence="1" id="KW-1133">Transmembrane helix</keyword>
<feature type="transmembrane region" description="Helical" evidence="1">
    <location>
        <begin position="39"/>
        <end position="57"/>
    </location>
</feature>
<name>A0A1F4USX5_UNCKA</name>
<dbReference type="STRING" id="1802610.A2W32_01660"/>
<feature type="transmembrane region" description="Helical" evidence="1">
    <location>
        <begin position="12"/>
        <end position="33"/>
    </location>
</feature>
<gene>
    <name evidence="2" type="ORF">A2W32_01660</name>
</gene>
<accession>A0A1F4USX5</accession>
<protein>
    <submittedName>
        <fullName evidence="2">Uncharacterized protein</fullName>
    </submittedName>
</protein>
<keyword evidence="1" id="KW-0472">Membrane</keyword>